<gene>
    <name evidence="1" type="ORF">JR316_0010812</name>
</gene>
<evidence type="ECO:0000313" key="2">
    <source>
        <dbReference type="Proteomes" id="UP000664032"/>
    </source>
</evidence>
<dbReference type="Proteomes" id="UP000664032">
    <property type="component" value="Unassembled WGS sequence"/>
</dbReference>
<protein>
    <submittedName>
        <fullName evidence="1">Uncharacterized protein</fullName>
    </submittedName>
</protein>
<keyword evidence="2" id="KW-1185">Reference proteome</keyword>
<dbReference type="EMBL" id="JAFIQS020000010">
    <property type="protein sequence ID" value="KAH9476896.1"/>
    <property type="molecule type" value="Genomic_DNA"/>
</dbReference>
<name>A0ACB8GMW3_PSICU</name>
<proteinExistence type="predicted"/>
<accession>A0ACB8GMW3</accession>
<organism evidence="1 2">
    <name type="scientific">Psilocybe cubensis</name>
    <name type="common">Psychedelic mushroom</name>
    <name type="synonym">Stropharia cubensis</name>
    <dbReference type="NCBI Taxonomy" id="181762"/>
    <lineage>
        <taxon>Eukaryota</taxon>
        <taxon>Fungi</taxon>
        <taxon>Dikarya</taxon>
        <taxon>Basidiomycota</taxon>
        <taxon>Agaricomycotina</taxon>
        <taxon>Agaricomycetes</taxon>
        <taxon>Agaricomycetidae</taxon>
        <taxon>Agaricales</taxon>
        <taxon>Agaricineae</taxon>
        <taxon>Strophariaceae</taxon>
        <taxon>Psilocybe</taxon>
    </lineage>
</organism>
<comment type="caution">
    <text evidence="1">The sequence shown here is derived from an EMBL/GenBank/DDBJ whole genome shotgun (WGS) entry which is preliminary data.</text>
</comment>
<sequence length="423" mass="45365">MLLTPCLLRELICVLTLTPDVRNKMPYLSAKVSELPLPLSSVHIAVYGDTETISQNHLSYTFTSTTYLPQITHQSSTSLKVLDIFSTPTSASSFFSTVSSASITTSTASALPSNYPITSPNVRDTQPLGSFFSANGMFPHLFAGAGTAGAFLLLLAAYQLIQHALAACRRRRRPPSIQLAGIQNMKKQMYGRLTSRLSENRNDNRDSSVEQEEHRDNDIEARAARAEDGGAVALPLTLQMCVSRLEARVQHLERVLEGRTGGASAMRPISVAIAAQARVPTPAQCSTGMNTDIETETATEINRRIVTGMEHGSTAPNAASTAELTTPSVVRAPSISQCREDSVAQCDASPATASPQPTITSLSALSYTTGTRRESRAESVDSISGRSSPPEYRSREASLVATRSLIDERPSSSRSSTGTANRA</sequence>
<reference evidence="1" key="1">
    <citation type="submission" date="2021-10" db="EMBL/GenBank/DDBJ databases">
        <title>Psilocybe cubensis genome.</title>
        <authorList>
            <person name="Mckernan K.J."/>
            <person name="Crawford S."/>
            <person name="Trippe A."/>
            <person name="Kane L.T."/>
            <person name="Mclaughlin S."/>
        </authorList>
    </citation>
    <scope>NUCLEOTIDE SEQUENCE</scope>
    <source>
        <strain evidence="1">MGC-MH-2018</strain>
    </source>
</reference>
<evidence type="ECO:0000313" key="1">
    <source>
        <dbReference type="EMBL" id="KAH9476896.1"/>
    </source>
</evidence>